<sequence>MLSHWDSPLAAPSATSASSQGSLARWKWPLRVDEFNNRSLTATMGDKHGLVSYQGGGLHNAVRTNLASRLPCLRRTPRSPLARSPA</sequence>
<organism evidence="2 3">
    <name type="scientific">Ceraceosorus bombacis</name>
    <dbReference type="NCBI Taxonomy" id="401625"/>
    <lineage>
        <taxon>Eukaryota</taxon>
        <taxon>Fungi</taxon>
        <taxon>Dikarya</taxon>
        <taxon>Basidiomycota</taxon>
        <taxon>Ustilaginomycotina</taxon>
        <taxon>Exobasidiomycetes</taxon>
        <taxon>Ceraceosorales</taxon>
        <taxon>Ceraceosoraceae</taxon>
        <taxon>Ceraceosorus</taxon>
    </lineage>
</organism>
<name>A0A0N7LA10_9BASI</name>
<evidence type="ECO:0000256" key="1">
    <source>
        <dbReference type="SAM" id="MobiDB-lite"/>
    </source>
</evidence>
<keyword evidence="3" id="KW-1185">Reference proteome</keyword>
<protein>
    <submittedName>
        <fullName evidence="2">Uncharacterized protein</fullName>
    </submittedName>
</protein>
<proteinExistence type="predicted"/>
<dbReference type="AlphaFoldDB" id="A0A0N7LA10"/>
<reference evidence="2 3" key="1">
    <citation type="submission" date="2014-09" db="EMBL/GenBank/DDBJ databases">
        <authorList>
            <person name="Magalhaes I.L.F."/>
            <person name="Oliveira U."/>
            <person name="Santos F.R."/>
            <person name="Vidigal T.H.D.A."/>
            <person name="Brescovit A.D."/>
            <person name="Santos A.J."/>
        </authorList>
    </citation>
    <scope>NUCLEOTIDE SEQUENCE [LARGE SCALE GENOMIC DNA]</scope>
</reference>
<evidence type="ECO:0000313" key="3">
    <source>
        <dbReference type="Proteomes" id="UP000054845"/>
    </source>
</evidence>
<evidence type="ECO:0000313" key="2">
    <source>
        <dbReference type="EMBL" id="CEH15282.1"/>
    </source>
</evidence>
<dbReference type="EMBL" id="CCYA01000260">
    <property type="protein sequence ID" value="CEH15282.1"/>
    <property type="molecule type" value="Genomic_DNA"/>
</dbReference>
<accession>A0A0N7LA10</accession>
<dbReference type="Proteomes" id="UP000054845">
    <property type="component" value="Unassembled WGS sequence"/>
</dbReference>
<feature type="compositionally biased region" description="Low complexity" evidence="1">
    <location>
        <begin position="7"/>
        <end position="23"/>
    </location>
</feature>
<feature type="region of interest" description="Disordered" evidence="1">
    <location>
        <begin position="1"/>
        <end position="23"/>
    </location>
</feature>